<evidence type="ECO:0000313" key="1">
    <source>
        <dbReference type="EMBL" id="AWO97187.1"/>
    </source>
</evidence>
<reference evidence="1 2" key="1">
    <citation type="submission" date="2017-12" db="EMBL/GenBank/DDBJ databases">
        <title>Integrating genomic resources of turbot (Scophthalmus maximus) in depth evaluation of genetic and physical mapping variation across individuals.</title>
        <authorList>
            <person name="Martinez P."/>
        </authorList>
    </citation>
    <scope>NUCLEOTIDE SEQUENCE [LARGE SCALE GENOMIC DNA]</scope>
</reference>
<dbReference type="AlphaFoldDB" id="A0A2U9AZZ7"/>
<dbReference type="Proteomes" id="UP000246464">
    <property type="component" value="Chromosome 1"/>
</dbReference>
<dbReference type="EMBL" id="CP026243">
    <property type="protein sequence ID" value="AWO97187.1"/>
    <property type="molecule type" value="Genomic_DNA"/>
</dbReference>
<organism evidence="1 2">
    <name type="scientific">Scophthalmus maximus</name>
    <name type="common">Turbot</name>
    <name type="synonym">Psetta maxima</name>
    <dbReference type="NCBI Taxonomy" id="52904"/>
    <lineage>
        <taxon>Eukaryota</taxon>
        <taxon>Metazoa</taxon>
        <taxon>Chordata</taxon>
        <taxon>Craniata</taxon>
        <taxon>Vertebrata</taxon>
        <taxon>Euteleostomi</taxon>
        <taxon>Actinopterygii</taxon>
        <taxon>Neopterygii</taxon>
        <taxon>Teleostei</taxon>
        <taxon>Neoteleostei</taxon>
        <taxon>Acanthomorphata</taxon>
        <taxon>Carangaria</taxon>
        <taxon>Pleuronectiformes</taxon>
        <taxon>Pleuronectoidei</taxon>
        <taxon>Scophthalmidae</taxon>
        <taxon>Scophthalmus</taxon>
    </lineage>
</organism>
<name>A0A2U9AZZ7_SCOMX</name>
<protein>
    <submittedName>
        <fullName evidence="1">Uncharacterized protein</fullName>
    </submittedName>
</protein>
<sequence length="79" mass="8070">MPNLTAPGGSGDSNVTCSCNCTAAQPQGMEICEYRPPCVCPPGARPVPAGPPVGACVCVCARDFKVTSTLPHTNFIGTF</sequence>
<proteinExistence type="predicted"/>
<keyword evidence="2" id="KW-1185">Reference proteome</keyword>
<accession>A0A2U9AZZ7</accession>
<gene>
    <name evidence="1" type="ORF">SMAX5B_013676</name>
</gene>
<evidence type="ECO:0000313" key="2">
    <source>
        <dbReference type="Proteomes" id="UP000246464"/>
    </source>
</evidence>